<keyword evidence="5" id="KW-1185">Reference proteome</keyword>
<reference evidence="4 5" key="1">
    <citation type="submission" date="2021-03" db="EMBL/GenBank/DDBJ databases">
        <title>Genomic Encyclopedia of Type Strains, Phase IV (KMG-IV): sequencing the most valuable type-strain genomes for metagenomic binning, comparative biology and taxonomic classification.</title>
        <authorList>
            <person name="Goeker M."/>
        </authorList>
    </citation>
    <scope>NUCLEOTIDE SEQUENCE [LARGE SCALE GENOMIC DNA]</scope>
    <source>
        <strain evidence="4 5">DSM 23491</strain>
    </source>
</reference>
<feature type="domain" description="SAF" evidence="3">
    <location>
        <begin position="67"/>
        <end position="129"/>
    </location>
</feature>
<evidence type="ECO:0000256" key="1">
    <source>
        <dbReference type="SAM" id="MobiDB-lite"/>
    </source>
</evidence>
<dbReference type="InterPro" id="IPR013974">
    <property type="entry name" value="SAF"/>
</dbReference>
<proteinExistence type="predicted"/>
<dbReference type="EMBL" id="JAGGKP010000001">
    <property type="protein sequence ID" value="MBP1935908.1"/>
    <property type="molecule type" value="Genomic_DNA"/>
</dbReference>
<dbReference type="Pfam" id="PF13144">
    <property type="entry name" value="ChapFlgA"/>
    <property type="match status" value="1"/>
</dbReference>
<accession>A0ABS4H057</accession>
<gene>
    <name evidence="4" type="ORF">J2Z20_000769</name>
</gene>
<name>A0ABS4H057_9BACL</name>
<evidence type="ECO:0000313" key="4">
    <source>
        <dbReference type="EMBL" id="MBP1935908.1"/>
    </source>
</evidence>
<comment type="caution">
    <text evidence="4">The sequence shown here is derived from an EMBL/GenBank/DDBJ whole genome shotgun (WGS) entry which is preliminary data.</text>
</comment>
<feature type="region of interest" description="Disordered" evidence="1">
    <location>
        <begin position="277"/>
        <end position="302"/>
    </location>
</feature>
<evidence type="ECO:0000313" key="5">
    <source>
        <dbReference type="Proteomes" id="UP001519273"/>
    </source>
</evidence>
<protein>
    <recommendedName>
        <fullName evidence="3">SAF domain-containing protein</fullName>
    </recommendedName>
</protein>
<dbReference type="RefSeq" id="WP_209845576.1">
    <property type="nucleotide sequence ID" value="NZ_CBCRVE010000001.1"/>
</dbReference>
<keyword evidence="2" id="KW-1133">Transmembrane helix</keyword>
<dbReference type="InterPro" id="IPR017585">
    <property type="entry name" value="SAF_FlgA"/>
</dbReference>
<evidence type="ECO:0000259" key="3">
    <source>
        <dbReference type="SMART" id="SM00858"/>
    </source>
</evidence>
<organism evidence="4 5">
    <name type="scientific">Paenibacillus sediminis</name>
    <dbReference type="NCBI Taxonomy" id="664909"/>
    <lineage>
        <taxon>Bacteria</taxon>
        <taxon>Bacillati</taxon>
        <taxon>Bacillota</taxon>
        <taxon>Bacilli</taxon>
        <taxon>Bacillales</taxon>
        <taxon>Paenibacillaceae</taxon>
        <taxon>Paenibacillus</taxon>
    </lineage>
</organism>
<dbReference type="SMART" id="SM00858">
    <property type="entry name" value="SAF"/>
    <property type="match status" value="1"/>
</dbReference>
<feature type="transmembrane region" description="Helical" evidence="2">
    <location>
        <begin position="12"/>
        <end position="35"/>
    </location>
</feature>
<keyword evidence="2" id="KW-0812">Transmembrane</keyword>
<sequence>MSKIRQRTKHLIYAGLIGAAIVALFFAGYIIYSLMHAHNIKESIRQQYEGEIEAMKQAEEQQRQSLVDVWVPVRNMNSGEYIKQSDLQAIQLPRASVPDNRVLKREDLVGKVLKIELHKQTLITKSMIFAEEPTPADLRNRELSSIGLPSDLKNNDVIDIRIQFPTGQDYIVLSKKKIDKLASPTMWIQMNETEILLLSSALVDAYLHKATLYALTYVEPQMQDEAIPTYPANEEVQRLLNSDPNIVKKAEQYLSKQIREQLEDDLEAQMPVYNAPSSVVTPEQSQAAQSVQQDNLPSTSMETGEQGLIFKDQSVHEQEAVEQMTGVGGEAE</sequence>
<evidence type="ECO:0000256" key="2">
    <source>
        <dbReference type="SAM" id="Phobius"/>
    </source>
</evidence>
<keyword evidence="2" id="KW-0472">Membrane</keyword>
<dbReference type="CDD" id="cd11614">
    <property type="entry name" value="SAF_CpaB_FlgA_like"/>
    <property type="match status" value="1"/>
</dbReference>
<dbReference type="Gene3D" id="3.90.1210.10">
    <property type="entry name" value="Antifreeze-like/N-acetylneuraminic acid synthase C-terminal domain"/>
    <property type="match status" value="1"/>
</dbReference>
<dbReference type="Proteomes" id="UP001519273">
    <property type="component" value="Unassembled WGS sequence"/>
</dbReference>